<feature type="non-terminal residue" evidence="1">
    <location>
        <position position="138"/>
    </location>
</feature>
<reference evidence="1 2" key="1">
    <citation type="journal article" date="2016" name="Front. Microbiol.">
        <title>Single-Cell (Meta-)Genomics of a Dimorphic Candidatus Thiomargarita nelsonii Reveals Genomic Plasticity.</title>
        <authorList>
            <person name="Flood B.E."/>
            <person name="Fliss P."/>
            <person name="Jones D.S."/>
            <person name="Dick G.J."/>
            <person name="Jain S."/>
            <person name="Kaster A.K."/>
            <person name="Winkel M."/>
            <person name="Mussmann M."/>
            <person name="Bailey J."/>
        </authorList>
    </citation>
    <scope>NUCLEOTIDE SEQUENCE [LARGE SCALE GENOMIC DNA]</scope>
    <source>
        <strain evidence="1">Hydrate Ridge</strain>
    </source>
</reference>
<keyword evidence="2" id="KW-1185">Reference proteome</keyword>
<organism evidence="1 2">
    <name type="scientific">Candidatus Thiomargarita nelsonii</name>
    <dbReference type="NCBI Taxonomy" id="1003181"/>
    <lineage>
        <taxon>Bacteria</taxon>
        <taxon>Pseudomonadati</taxon>
        <taxon>Pseudomonadota</taxon>
        <taxon>Gammaproteobacteria</taxon>
        <taxon>Thiotrichales</taxon>
        <taxon>Thiotrichaceae</taxon>
        <taxon>Thiomargarita</taxon>
    </lineage>
</organism>
<evidence type="ECO:0000313" key="1">
    <source>
        <dbReference type="EMBL" id="TGN99828.1"/>
    </source>
</evidence>
<proteinExistence type="predicted"/>
<protein>
    <submittedName>
        <fullName evidence="1">Uncharacterized protein</fullName>
    </submittedName>
</protein>
<comment type="caution">
    <text evidence="1">The sequence shown here is derived from an EMBL/GenBank/DDBJ whole genome shotgun (WGS) entry which is preliminary data.</text>
</comment>
<name>A0A4E0QJZ6_9GAMM</name>
<sequence>MKYPLALRYLFMIAGTIFILGSAYAEPPPTLFHASDIVQDISDTTTIRQRFVDVETGLLSTNDQIFLNLFEDVSFVATLARVEKLGGIAWTGHIDSVQESEVTLISRGNQMAANIVLPGAFYQVRYAGEGVHVIKEID</sequence>
<accession>A0A4E0QJZ6</accession>
<dbReference type="AlphaFoldDB" id="A0A4E0QJZ6"/>
<dbReference type="Proteomes" id="UP000030428">
    <property type="component" value="Unassembled WGS sequence"/>
</dbReference>
<dbReference type="EMBL" id="JSZA02000329">
    <property type="protein sequence ID" value="TGN99828.1"/>
    <property type="molecule type" value="Genomic_DNA"/>
</dbReference>
<evidence type="ECO:0000313" key="2">
    <source>
        <dbReference type="Proteomes" id="UP000030428"/>
    </source>
</evidence>
<gene>
    <name evidence="1" type="ORF">PN36_33210</name>
</gene>